<organism evidence="3 4">
    <name type="scientific">Neolamprologus brichardi</name>
    <name type="common">Fairy cichlid</name>
    <name type="synonym">Lamprologus brichardi</name>
    <dbReference type="NCBI Taxonomy" id="32507"/>
    <lineage>
        <taxon>Eukaryota</taxon>
        <taxon>Metazoa</taxon>
        <taxon>Chordata</taxon>
        <taxon>Craniata</taxon>
        <taxon>Vertebrata</taxon>
        <taxon>Euteleostomi</taxon>
        <taxon>Actinopterygii</taxon>
        <taxon>Neopterygii</taxon>
        <taxon>Teleostei</taxon>
        <taxon>Neoteleostei</taxon>
        <taxon>Acanthomorphata</taxon>
        <taxon>Ovalentaria</taxon>
        <taxon>Cichlomorphae</taxon>
        <taxon>Cichliformes</taxon>
        <taxon>Cichlidae</taxon>
        <taxon>African cichlids</taxon>
        <taxon>Pseudocrenilabrinae</taxon>
        <taxon>Lamprologini</taxon>
        <taxon>Neolamprologus</taxon>
    </lineage>
</organism>
<dbReference type="PANTHER" id="PTHR44145:SF3">
    <property type="entry name" value="DNAJ HOMOLOG SUBFAMILY A MEMBER 3, MITOCHONDRIAL"/>
    <property type="match status" value="1"/>
</dbReference>
<name>A0A3Q4M6E1_NEOBR</name>
<dbReference type="Gene3D" id="1.10.287.110">
    <property type="entry name" value="DnaJ domain"/>
    <property type="match status" value="1"/>
</dbReference>
<dbReference type="STRING" id="32507.ENSNBRP00000003249"/>
<dbReference type="SMART" id="SM00271">
    <property type="entry name" value="DnaJ"/>
    <property type="match status" value="1"/>
</dbReference>
<dbReference type="InterPro" id="IPR001623">
    <property type="entry name" value="DnaJ_domain"/>
</dbReference>
<keyword evidence="4" id="KW-1185">Reference proteome</keyword>
<dbReference type="AlphaFoldDB" id="A0A3Q4M6E1"/>
<dbReference type="GeneTree" id="ENSGT00940000155280"/>
<dbReference type="InterPro" id="IPR018253">
    <property type="entry name" value="DnaJ_domain_CS"/>
</dbReference>
<dbReference type="PRINTS" id="PR00625">
    <property type="entry name" value="JDOMAIN"/>
</dbReference>
<evidence type="ECO:0000259" key="2">
    <source>
        <dbReference type="PROSITE" id="PS50076"/>
    </source>
</evidence>
<reference evidence="3" key="1">
    <citation type="submission" date="2025-08" db="UniProtKB">
        <authorList>
            <consortium name="Ensembl"/>
        </authorList>
    </citation>
    <scope>IDENTIFICATION</scope>
</reference>
<evidence type="ECO:0000313" key="4">
    <source>
        <dbReference type="Proteomes" id="UP000261580"/>
    </source>
</evidence>
<dbReference type="Pfam" id="PF00226">
    <property type="entry name" value="DnaJ"/>
    <property type="match status" value="1"/>
</dbReference>
<dbReference type="PANTHER" id="PTHR44145">
    <property type="entry name" value="DNAJ HOMOLOG SUBFAMILY A MEMBER 3, MITOCHONDRIAL"/>
    <property type="match status" value="1"/>
</dbReference>
<sequence length="188" mass="20746">MLSSSSAGVRCPHGISCCSFHSSSRLANKQDLYEVLGVSRTASQKEIKKAYYQLAKKYHPDTNPNDPEAKEKFAKLAEAYEVLSDELKRKQYDTYGAAGFDPNRAGAGQQQYYRAGGATIDPEELFRKIFGEFTGGMGFGNINSMDGEFPTDARQQAPLSTWLHSSACLCRPLQESISTGPFMMRSTC</sequence>
<protein>
    <submittedName>
        <fullName evidence="3">DnaJ heat shock protein family (Hsp40) member A3b</fullName>
    </submittedName>
</protein>
<evidence type="ECO:0000313" key="3">
    <source>
        <dbReference type="Ensembl" id="ENSNBRP00000003249.1"/>
    </source>
</evidence>
<dbReference type="CDD" id="cd06257">
    <property type="entry name" value="DnaJ"/>
    <property type="match status" value="1"/>
</dbReference>
<dbReference type="GO" id="GO:0043066">
    <property type="term" value="P:negative regulation of apoptotic process"/>
    <property type="evidence" value="ECO:0007669"/>
    <property type="project" value="TreeGrafter"/>
</dbReference>
<dbReference type="FunFam" id="1.10.287.110:FF:000025">
    <property type="entry name" value="dnaJ homolog subfamily A member 3, mitochondrial isoform X2"/>
    <property type="match status" value="1"/>
</dbReference>
<dbReference type="GO" id="GO:0007005">
    <property type="term" value="P:mitochondrion organization"/>
    <property type="evidence" value="ECO:0007669"/>
    <property type="project" value="TreeGrafter"/>
</dbReference>
<keyword evidence="1" id="KW-0143">Chaperone</keyword>
<dbReference type="InterPro" id="IPR051938">
    <property type="entry name" value="Apopto_cytoskel_mod"/>
</dbReference>
<dbReference type="Proteomes" id="UP000261580">
    <property type="component" value="Unassembled WGS sequence"/>
</dbReference>
<accession>A0A3Q4M6E1</accession>
<reference evidence="3" key="2">
    <citation type="submission" date="2025-09" db="UniProtKB">
        <authorList>
            <consortium name="Ensembl"/>
        </authorList>
    </citation>
    <scope>IDENTIFICATION</scope>
</reference>
<dbReference type="Bgee" id="ENSNBRG00000002605">
    <property type="expression patterns" value="Expressed in skeletal muscle tissue and 2 other cell types or tissues"/>
</dbReference>
<dbReference type="PROSITE" id="PS00636">
    <property type="entry name" value="DNAJ_1"/>
    <property type="match status" value="1"/>
</dbReference>
<dbReference type="GO" id="GO:0005739">
    <property type="term" value="C:mitochondrion"/>
    <property type="evidence" value="ECO:0007669"/>
    <property type="project" value="TreeGrafter"/>
</dbReference>
<dbReference type="GO" id="GO:0019901">
    <property type="term" value="F:protein kinase binding"/>
    <property type="evidence" value="ECO:0007669"/>
    <property type="project" value="TreeGrafter"/>
</dbReference>
<dbReference type="PROSITE" id="PS50076">
    <property type="entry name" value="DNAJ_2"/>
    <property type="match status" value="1"/>
</dbReference>
<feature type="domain" description="J" evidence="2">
    <location>
        <begin position="31"/>
        <end position="96"/>
    </location>
</feature>
<dbReference type="InterPro" id="IPR036869">
    <property type="entry name" value="J_dom_sf"/>
</dbReference>
<evidence type="ECO:0000256" key="1">
    <source>
        <dbReference type="ARBA" id="ARBA00023186"/>
    </source>
</evidence>
<dbReference type="Ensembl" id="ENSNBRT00000003364.1">
    <property type="protein sequence ID" value="ENSNBRP00000003249.1"/>
    <property type="gene ID" value="ENSNBRG00000002605.1"/>
</dbReference>
<proteinExistence type="predicted"/>
<dbReference type="SUPFAM" id="SSF46565">
    <property type="entry name" value="Chaperone J-domain"/>
    <property type="match status" value="1"/>
</dbReference>